<evidence type="ECO:0000313" key="10">
    <source>
        <dbReference type="EMBL" id="MBO8474731.1"/>
    </source>
</evidence>
<dbReference type="GO" id="GO:0003824">
    <property type="term" value="F:catalytic activity"/>
    <property type="evidence" value="ECO:0007669"/>
    <property type="project" value="InterPro"/>
</dbReference>
<comment type="caution">
    <text evidence="10">The sequence shown here is derived from an EMBL/GenBank/DDBJ whole genome shotgun (WGS) entry which is preliminary data.</text>
</comment>
<dbReference type="PANTHER" id="PTHR43409">
    <property type="entry name" value="ANAEROBIC MAGNESIUM-PROTOPORPHYRIN IX MONOMETHYL ESTER CYCLASE-RELATED"/>
    <property type="match status" value="1"/>
</dbReference>
<dbReference type="SUPFAM" id="SSF102114">
    <property type="entry name" value="Radical SAM enzymes"/>
    <property type="match status" value="1"/>
</dbReference>
<evidence type="ECO:0000256" key="1">
    <source>
        <dbReference type="ARBA" id="ARBA00001966"/>
    </source>
</evidence>
<dbReference type="SMART" id="SM00729">
    <property type="entry name" value="Elp3"/>
    <property type="match status" value="1"/>
</dbReference>
<keyword evidence="4" id="KW-0949">S-adenosyl-L-methionine</keyword>
<dbReference type="GO" id="GO:0005829">
    <property type="term" value="C:cytosol"/>
    <property type="evidence" value="ECO:0007669"/>
    <property type="project" value="TreeGrafter"/>
</dbReference>
<evidence type="ECO:0000256" key="5">
    <source>
        <dbReference type="ARBA" id="ARBA00022723"/>
    </source>
</evidence>
<protein>
    <submittedName>
        <fullName evidence="10">B12-binding domain-containing radical SAM protein</fullName>
    </submittedName>
</protein>
<evidence type="ECO:0000256" key="4">
    <source>
        <dbReference type="ARBA" id="ARBA00022691"/>
    </source>
</evidence>
<dbReference type="InterPro" id="IPR006638">
    <property type="entry name" value="Elp3/MiaA/NifB-like_rSAM"/>
</dbReference>
<accession>A0A9D9IMX5</accession>
<evidence type="ECO:0000256" key="6">
    <source>
        <dbReference type="ARBA" id="ARBA00023004"/>
    </source>
</evidence>
<keyword evidence="2" id="KW-0489">Methyltransferase</keyword>
<dbReference type="SFLD" id="SFLDS00029">
    <property type="entry name" value="Radical_SAM"/>
    <property type="match status" value="1"/>
</dbReference>
<keyword evidence="6" id="KW-0408">Iron</keyword>
<dbReference type="Proteomes" id="UP000823757">
    <property type="component" value="Unassembled WGS sequence"/>
</dbReference>
<dbReference type="InterPro" id="IPR058240">
    <property type="entry name" value="rSAM_sf"/>
</dbReference>
<dbReference type="InterPro" id="IPR007197">
    <property type="entry name" value="rSAM"/>
</dbReference>
<evidence type="ECO:0000256" key="2">
    <source>
        <dbReference type="ARBA" id="ARBA00022603"/>
    </source>
</evidence>
<organism evidence="10 11">
    <name type="scientific">Candidatus Cryptobacteroides faecigallinarum</name>
    <dbReference type="NCBI Taxonomy" id="2840763"/>
    <lineage>
        <taxon>Bacteria</taxon>
        <taxon>Pseudomonadati</taxon>
        <taxon>Bacteroidota</taxon>
        <taxon>Bacteroidia</taxon>
        <taxon>Bacteroidales</taxon>
        <taxon>Candidatus Cryptobacteroides</taxon>
    </lineage>
</organism>
<keyword evidence="5" id="KW-0479">Metal-binding</keyword>
<dbReference type="AlphaFoldDB" id="A0A9D9IMX5"/>
<evidence type="ECO:0000256" key="3">
    <source>
        <dbReference type="ARBA" id="ARBA00022679"/>
    </source>
</evidence>
<dbReference type="Gene3D" id="3.80.30.20">
    <property type="entry name" value="tm_1862 like domain"/>
    <property type="match status" value="1"/>
</dbReference>
<dbReference type="PROSITE" id="PS51332">
    <property type="entry name" value="B12_BINDING"/>
    <property type="match status" value="1"/>
</dbReference>
<feature type="domain" description="B12-binding" evidence="8">
    <location>
        <begin position="16"/>
        <end position="161"/>
    </location>
</feature>
<dbReference type="SFLD" id="SFLDG01123">
    <property type="entry name" value="methyltransferase_(Class_B)"/>
    <property type="match status" value="1"/>
</dbReference>
<evidence type="ECO:0000313" key="11">
    <source>
        <dbReference type="Proteomes" id="UP000823757"/>
    </source>
</evidence>
<proteinExistence type="predicted"/>
<evidence type="ECO:0000256" key="7">
    <source>
        <dbReference type="ARBA" id="ARBA00023014"/>
    </source>
</evidence>
<evidence type="ECO:0000259" key="9">
    <source>
        <dbReference type="PROSITE" id="PS51918"/>
    </source>
</evidence>
<gene>
    <name evidence="10" type="ORF">IAB91_05515</name>
</gene>
<dbReference type="PROSITE" id="PS51918">
    <property type="entry name" value="RADICAL_SAM"/>
    <property type="match status" value="1"/>
</dbReference>
<dbReference type="Gene3D" id="3.40.50.280">
    <property type="entry name" value="Cobalamin-binding domain"/>
    <property type="match status" value="1"/>
</dbReference>
<dbReference type="GO" id="GO:0046872">
    <property type="term" value="F:metal ion binding"/>
    <property type="evidence" value="ECO:0007669"/>
    <property type="project" value="UniProtKB-KW"/>
</dbReference>
<dbReference type="GO" id="GO:0031419">
    <property type="term" value="F:cobalamin binding"/>
    <property type="evidence" value="ECO:0007669"/>
    <property type="project" value="InterPro"/>
</dbReference>
<reference evidence="10" key="2">
    <citation type="journal article" date="2021" name="PeerJ">
        <title>Extensive microbial diversity within the chicken gut microbiome revealed by metagenomics and culture.</title>
        <authorList>
            <person name="Gilroy R."/>
            <person name="Ravi A."/>
            <person name="Getino M."/>
            <person name="Pursley I."/>
            <person name="Horton D.L."/>
            <person name="Alikhan N.F."/>
            <person name="Baker D."/>
            <person name="Gharbi K."/>
            <person name="Hall N."/>
            <person name="Watson M."/>
            <person name="Adriaenssens E.M."/>
            <person name="Foster-Nyarko E."/>
            <person name="Jarju S."/>
            <person name="Secka A."/>
            <person name="Antonio M."/>
            <person name="Oren A."/>
            <person name="Chaudhuri R.R."/>
            <person name="La Ragione R."/>
            <person name="Hildebrand F."/>
            <person name="Pallen M.J."/>
        </authorList>
    </citation>
    <scope>NUCLEOTIDE SEQUENCE</scope>
    <source>
        <strain evidence="10">B1-13419</strain>
    </source>
</reference>
<evidence type="ECO:0000259" key="8">
    <source>
        <dbReference type="PROSITE" id="PS51332"/>
    </source>
</evidence>
<sequence length="457" mass="52802">MKRILFIIPWSGYYIGKRDCSFETEPERAPEGIVGLATYLKAHNVPVRIADMQQMLRCNNGDDNKTLDELWSLCLSFEPDVIGFSFFTARFKYAHDIFNDLVSRFKTEDRKLPLMIAGGVHPTLLPQNTLSYIPLDAVIIGEGELPLLRLAQNEKMENIRGFFLPGSKNVEKADVIANLDEIPFPDWNLINKEFYTQPSYQISNAVTHKVMPITFGRGCMYRCNFCAHNCFLYARCHSADYFIKKMDWVSQQCGVNIFIIQDSSIGNFRRVWEDVCRKLIDMGSPYKWWANLRVNQVDEDFLRLLKEAGCIKLFFGFESGSQRILDKMNKRITVAQCRKAASLCHEMGIPFYTSYIVNYFGETEEDLRLTEQLILETKPTSLAINRFSPVPGSVDYDNNALLIEPHINSIDDWTTLGMLNLPVLFSDMPQDRFDYWYNHLRSLKKYINTHENPVGKS</sequence>
<dbReference type="InterPro" id="IPR051198">
    <property type="entry name" value="BchE-like"/>
</dbReference>
<dbReference type="InterPro" id="IPR034466">
    <property type="entry name" value="Methyltransferase_Class_B"/>
</dbReference>
<dbReference type="GO" id="GO:0051539">
    <property type="term" value="F:4 iron, 4 sulfur cluster binding"/>
    <property type="evidence" value="ECO:0007669"/>
    <property type="project" value="UniProtKB-KW"/>
</dbReference>
<name>A0A9D9IMX5_9BACT</name>
<dbReference type="PANTHER" id="PTHR43409:SF7">
    <property type="entry name" value="BLL1977 PROTEIN"/>
    <property type="match status" value="1"/>
</dbReference>
<keyword evidence="7" id="KW-0411">Iron-sulfur</keyword>
<reference evidence="10" key="1">
    <citation type="submission" date="2020-10" db="EMBL/GenBank/DDBJ databases">
        <authorList>
            <person name="Gilroy R."/>
        </authorList>
    </citation>
    <scope>NUCLEOTIDE SEQUENCE</scope>
    <source>
        <strain evidence="10">B1-13419</strain>
    </source>
</reference>
<dbReference type="InterPro" id="IPR006158">
    <property type="entry name" value="Cobalamin-bd"/>
</dbReference>
<dbReference type="Pfam" id="PF04055">
    <property type="entry name" value="Radical_SAM"/>
    <property type="match status" value="1"/>
</dbReference>
<comment type="cofactor">
    <cofactor evidence="1">
        <name>[4Fe-4S] cluster</name>
        <dbReference type="ChEBI" id="CHEBI:49883"/>
    </cofactor>
</comment>
<feature type="domain" description="Radical SAM core" evidence="9">
    <location>
        <begin position="205"/>
        <end position="432"/>
    </location>
</feature>
<dbReference type="Pfam" id="PF02310">
    <property type="entry name" value="B12-binding"/>
    <property type="match status" value="1"/>
</dbReference>
<dbReference type="EMBL" id="JADIMD010000083">
    <property type="protein sequence ID" value="MBO8474731.1"/>
    <property type="molecule type" value="Genomic_DNA"/>
</dbReference>
<dbReference type="SFLD" id="SFLDG01082">
    <property type="entry name" value="B12-binding_domain_containing"/>
    <property type="match status" value="1"/>
</dbReference>
<dbReference type="InterPro" id="IPR023404">
    <property type="entry name" value="rSAM_horseshoe"/>
</dbReference>
<keyword evidence="3" id="KW-0808">Transferase</keyword>